<evidence type="ECO:0000259" key="4">
    <source>
        <dbReference type="SMART" id="SM00199"/>
    </source>
</evidence>
<feature type="signal peptide" evidence="3">
    <location>
        <begin position="1"/>
        <end position="27"/>
    </location>
</feature>
<dbReference type="Proteomes" id="UP000646548">
    <property type="component" value="Unassembled WGS sequence"/>
</dbReference>
<feature type="domain" description="Chemokine interleukin-8-like" evidence="4">
    <location>
        <begin position="31"/>
        <end position="90"/>
    </location>
</feature>
<dbReference type="GO" id="GO:0006955">
    <property type="term" value="P:immune response"/>
    <property type="evidence" value="ECO:0007669"/>
    <property type="project" value="InterPro"/>
</dbReference>
<dbReference type="SUPFAM" id="SSF54117">
    <property type="entry name" value="Interleukin 8-like chemokines"/>
    <property type="match status" value="1"/>
</dbReference>
<dbReference type="FunFam" id="2.40.50.40:FF:000002">
    <property type="entry name" value="C-C motif chemokine"/>
    <property type="match status" value="1"/>
</dbReference>
<dbReference type="InterPro" id="IPR036048">
    <property type="entry name" value="Interleukin_8-like_sf"/>
</dbReference>
<dbReference type="PaxDb" id="30732-ENSOMEP00000017784"/>
<sequence>MTLRGVTAASLLLCFLLGMLSPAPADSARSNLACCTSYNKMQLPFQRIRGYREQNSNYCRIEAIIFYTIYNRQVCGNPKEKWVKHYLDLLSIKLKNMSKVNSGPEKAAMESPKNLQVSKTVETVTKTFHNSTEIV</sequence>
<dbReference type="STRING" id="30732.ENSOMEP00000017784"/>
<proteinExistence type="inferred from homology"/>
<protein>
    <submittedName>
        <fullName evidence="5 6">C-C motif chemokine 2</fullName>
    </submittedName>
</protein>
<dbReference type="OrthoDB" id="8870994at2759"/>
<reference evidence="5" key="2">
    <citation type="journal article" name="BMC Genomics">
        <title>Long-read sequencing and de novo genome assembly of marine medaka (Oryzias melastigma).</title>
        <authorList>
            <person name="Liang P."/>
            <person name="Saqib H.S.A."/>
            <person name="Ni X."/>
            <person name="Shen Y."/>
        </authorList>
    </citation>
    <scope>NUCLEOTIDE SEQUENCE</scope>
    <source>
        <strain evidence="5">Bigg-433</strain>
    </source>
</reference>
<dbReference type="PANTHER" id="PTHR12015:SF108">
    <property type="entry name" value="C-C MOTIF CHEMOKINE 20"/>
    <property type="match status" value="1"/>
</dbReference>
<evidence type="ECO:0000256" key="3">
    <source>
        <dbReference type="SAM" id="SignalP"/>
    </source>
</evidence>
<evidence type="ECO:0000313" key="5">
    <source>
        <dbReference type="EMBL" id="KAF6727604.1"/>
    </source>
</evidence>
<accession>A0A3B3CL15</accession>
<dbReference type="InterPro" id="IPR039809">
    <property type="entry name" value="Chemokine_b/g/d"/>
</dbReference>
<comment type="similarity">
    <text evidence="1">Belongs to the intercrine beta (chemokine CC) family.</text>
</comment>
<dbReference type="Gene3D" id="2.40.50.40">
    <property type="match status" value="1"/>
</dbReference>
<dbReference type="Proteomes" id="UP000261560">
    <property type="component" value="Unplaced"/>
</dbReference>
<feature type="chain" id="PRO_5044588816" evidence="3">
    <location>
        <begin position="28"/>
        <end position="135"/>
    </location>
</feature>
<dbReference type="SMART" id="SM00199">
    <property type="entry name" value="SCY"/>
    <property type="match status" value="1"/>
</dbReference>
<evidence type="ECO:0000313" key="6">
    <source>
        <dbReference type="Ensembl" id="ENSOMEP00000017784.1"/>
    </source>
</evidence>
<reference evidence="6" key="1">
    <citation type="submission" date="2025-05" db="UniProtKB">
        <authorList>
            <consortium name="Ensembl"/>
        </authorList>
    </citation>
    <scope>IDENTIFICATION</scope>
</reference>
<keyword evidence="3" id="KW-0732">Signal</keyword>
<evidence type="ECO:0000256" key="2">
    <source>
        <dbReference type="ARBA" id="ARBA00022514"/>
    </source>
</evidence>
<dbReference type="InterPro" id="IPR001811">
    <property type="entry name" value="Chemokine_IL8-like_dom"/>
</dbReference>
<dbReference type="Ensembl" id="ENSOMET00000026588.1">
    <property type="protein sequence ID" value="ENSOMEP00000017784.1"/>
    <property type="gene ID" value="ENSOMEG00000019481.1"/>
</dbReference>
<dbReference type="OMA" id="ECARTAC"/>
<dbReference type="GeneTree" id="ENSGT01130000278316"/>
<keyword evidence="2" id="KW-0202">Cytokine</keyword>
<dbReference type="GO" id="GO:0005615">
    <property type="term" value="C:extracellular space"/>
    <property type="evidence" value="ECO:0007669"/>
    <property type="project" value="UniProtKB-KW"/>
</dbReference>
<dbReference type="GO" id="GO:0008009">
    <property type="term" value="F:chemokine activity"/>
    <property type="evidence" value="ECO:0007669"/>
    <property type="project" value="InterPro"/>
</dbReference>
<dbReference type="AlphaFoldDB" id="A0A3B3CL15"/>
<dbReference type="EMBL" id="WKFB01000299">
    <property type="protein sequence ID" value="KAF6727604.1"/>
    <property type="molecule type" value="Genomic_DNA"/>
</dbReference>
<name>A0A3B3CL15_ORYME</name>
<gene>
    <name evidence="5" type="ORF">FQA47_013904</name>
</gene>
<dbReference type="PANTHER" id="PTHR12015">
    <property type="entry name" value="SMALL INDUCIBLE CYTOKINE A"/>
    <property type="match status" value="1"/>
</dbReference>
<keyword evidence="7" id="KW-1185">Reference proteome</keyword>
<evidence type="ECO:0000256" key="1">
    <source>
        <dbReference type="ARBA" id="ARBA00010868"/>
    </source>
</evidence>
<dbReference type="CDD" id="cd00272">
    <property type="entry name" value="Chemokine_CC"/>
    <property type="match status" value="1"/>
</dbReference>
<evidence type="ECO:0000313" key="7">
    <source>
        <dbReference type="Proteomes" id="UP000261560"/>
    </source>
</evidence>
<organism evidence="6 7">
    <name type="scientific">Oryzias melastigma</name>
    <name type="common">Marine medaka</name>
    <dbReference type="NCBI Taxonomy" id="30732"/>
    <lineage>
        <taxon>Eukaryota</taxon>
        <taxon>Metazoa</taxon>
        <taxon>Chordata</taxon>
        <taxon>Craniata</taxon>
        <taxon>Vertebrata</taxon>
        <taxon>Euteleostomi</taxon>
        <taxon>Actinopterygii</taxon>
        <taxon>Neopterygii</taxon>
        <taxon>Teleostei</taxon>
        <taxon>Neoteleostei</taxon>
        <taxon>Acanthomorphata</taxon>
        <taxon>Ovalentaria</taxon>
        <taxon>Atherinomorphae</taxon>
        <taxon>Beloniformes</taxon>
        <taxon>Adrianichthyidae</taxon>
        <taxon>Oryziinae</taxon>
        <taxon>Oryzias</taxon>
    </lineage>
</organism>
<dbReference type="Pfam" id="PF00048">
    <property type="entry name" value="IL8"/>
    <property type="match status" value="1"/>
</dbReference>